<dbReference type="OrthoDB" id="2384193at2759"/>
<dbReference type="Proteomes" id="UP000780801">
    <property type="component" value="Unassembled WGS sequence"/>
</dbReference>
<dbReference type="EMBL" id="JAABOA010001624">
    <property type="protein sequence ID" value="KAF9581188.1"/>
    <property type="molecule type" value="Genomic_DNA"/>
</dbReference>
<feature type="compositionally biased region" description="Low complexity" evidence="1">
    <location>
        <begin position="369"/>
        <end position="387"/>
    </location>
</feature>
<dbReference type="AlphaFoldDB" id="A0A9P6FTC1"/>
<reference evidence="3" key="1">
    <citation type="journal article" date="2020" name="Fungal Divers.">
        <title>Resolving the Mortierellaceae phylogeny through synthesis of multi-gene phylogenetics and phylogenomics.</title>
        <authorList>
            <person name="Vandepol N."/>
            <person name="Liber J."/>
            <person name="Desiro A."/>
            <person name="Na H."/>
            <person name="Kennedy M."/>
            <person name="Barry K."/>
            <person name="Grigoriev I.V."/>
            <person name="Miller A.N."/>
            <person name="O'Donnell K."/>
            <person name="Stajich J.E."/>
            <person name="Bonito G."/>
        </authorList>
    </citation>
    <scope>NUCLEOTIDE SEQUENCE</scope>
    <source>
        <strain evidence="3">KOD1015</strain>
    </source>
</reference>
<feature type="transmembrane region" description="Helical" evidence="2">
    <location>
        <begin position="265"/>
        <end position="286"/>
    </location>
</feature>
<accession>A0A9P6FTC1</accession>
<evidence type="ECO:0000256" key="1">
    <source>
        <dbReference type="SAM" id="MobiDB-lite"/>
    </source>
</evidence>
<feature type="region of interest" description="Disordered" evidence="1">
    <location>
        <begin position="405"/>
        <end position="502"/>
    </location>
</feature>
<comment type="caution">
    <text evidence="3">The sequence shown here is derived from an EMBL/GenBank/DDBJ whole genome shotgun (WGS) entry which is preliminary data.</text>
</comment>
<protein>
    <submittedName>
        <fullName evidence="3">Uncharacterized protein</fullName>
    </submittedName>
</protein>
<keyword evidence="2" id="KW-1133">Transmembrane helix</keyword>
<evidence type="ECO:0000313" key="4">
    <source>
        <dbReference type="Proteomes" id="UP000780801"/>
    </source>
</evidence>
<feature type="compositionally biased region" description="Basic and acidic residues" evidence="1">
    <location>
        <begin position="429"/>
        <end position="448"/>
    </location>
</feature>
<keyword evidence="2" id="KW-0472">Membrane</keyword>
<sequence length="645" mass="72886">MTHLSDLSYIQRAVSTSWFYGWFIVYVYRWDRFEAFRWRRLLRFELRSIVTLLILIALGLQLAYEIGSARLKYMEGFWVDPRTSKITAKPAQAWSASDVEHVGPLYYTLACALAFQNCIFFLLLAFWSYISKSVTRTSFMSSFEFKLNIAASCFAVVIFPTVQYLFRENHQYREAVPQMIFSGLMLITGVLGVRTHFRLVALIRNAREIMNETTLNVLYKLEYFKDMNGILTFSLFICALSLGITSADGLLATPVIAPNKFASDVLITNLNFFEFIIWVTLTLIFYPRKNGISSPFGSSMNGSSAHRAGTYEGALPRFNEVRPQDVSAPQSPVEKSWSSRKASHHRSLSAGTKHTSINMPNSPPPPQQQPHDSNALSPSSSSNAQPSDKTPELETRTLYYHEALAKAQKKRQQQGQQNNDSKRNTNATHDTHNDQRNDSHNDNRKDNRNGNTSVQYPNDSNNVDPARPPPAALPLIPPRTQSRQQPLHDGHQRSMSNSSQCALLADHRKSQQRYTPVEYYPRGYTSLDEESNQWANHLQYGVGIDESSGHQMGPRMNRTYTHTRGESLPTVPSGALIRQASTDSDDLSVIQLAYIQSVDPMHSATLTTYSDTDSAPYGSFYDAVGRDDSPIVPVQEFPRPFSPRN</sequence>
<evidence type="ECO:0000313" key="3">
    <source>
        <dbReference type="EMBL" id="KAF9581188.1"/>
    </source>
</evidence>
<evidence type="ECO:0000256" key="2">
    <source>
        <dbReference type="SAM" id="Phobius"/>
    </source>
</evidence>
<feature type="transmembrane region" description="Helical" evidence="2">
    <location>
        <begin position="147"/>
        <end position="166"/>
    </location>
</feature>
<gene>
    <name evidence="3" type="ORF">BGW38_001893</name>
</gene>
<feature type="transmembrane region" description="Helical" evidence="2">
    <location>
        <begin position="178"/>
        <end position="197"/>
    </location>
</feature>
<proteinExistence type="predicted"/>
<feature type="transmembrane region" description="Helical" evidence="2">
    <location>
        <begin position="105"/>
        <end position="127"/>
    </location>
</feature>
<feature type="transmembrane region" description="Helical" evidence="2">
    <location>
        <begin position="49"/>
        <end position="67"/>
    </location>
</feature>
<feature type="transmembrane region" description="Helical" evidence="2">
    <location>
        <begin position="12"/>
        <end position="28"/>
    </location>
</feature>
<keyword evidence="4" id="KW-1185">Reference proteome</keyword>
<organism evidence="3 4">
    <name type="scientific">Lunasporangiospora selenospora</name>
    <dbReference type="NCBI Taxonomy" id="979761"/>
    <lineage>
        <taxon>Eukaryota</taxon>
        <taxon>Fungi</taxon>
        <taxon>Fungi incertae sedis</taxon>
        <taxon>Mucoromycota</taxon>
        <taxon>Mortierellomycotina</taxon>
        <taxon>Mortierellomycetes</taxon>
        <taxon>Mortierellales</taxon>
        <taxon>Mortierellaceae</taxon>
        <taxon>Lunasporangiospora</taxon>
    </lineage>
</organism>
<keyword evidence="2" id="KW-0812">Transmembrane</keyword>
<name>A0A9P6FTC1_9FUNG</name>
<feature type="compositionally biased region" description="Polar residues" evidence="1">
    <location>
        <begin position="449"/>
        <end position="463"/>
    </location>
</feature>
<feature type="compositionally biased region" description="Pro residues" evidence="1">
    <location>
        <begin position="466"/>
        <end position="477"/>
    </location>
</feature>
<feature type="region of interest" description="Disordered" evidence="1">
    <location>
        <begin position="323"/>
        <end position="392"/>
    </location>
</feature>
<feature type="compositionally biased region" description="Polar residues" evidence="1">
    <location>
        <begin position="349"/>
        <end position="360"/>
    </location>
</feature>
<feature type="transmembrane region" description="Helical" evidence="2">
    <location>
        <begin position="230"/>
        <end position="253"/>
    </location>
</feature>